<comment type="caution">
    <text evidence="1">The sequence shown here is derived from an EMBL/GenBank/DDBJ whole genome shotgun (WGS) entry which is preliminary data.</text>
</comment>
<dbReference type="InterPro" id="IPR054284">
    <property type="entry name" value="DUF7019"/>
</dbReference>
<evidence type="ECO:0000313" key="1">
    <source>
        <dbReference type="EMBL" id="RZS30384.1"/>
    </source>
</evidence>
<organism evidence="1 2">
    <name type="scientific">Herbihabitans rhizosphaerae</name>
    <dbReference type="NCBI Taxonomy" id="1872711"/>
    <lineage>
        <taxon>Bacteria</taxon>
        <taxon>Bacillati</taxon>
        <taxon>Actinomycetota</taxon>
        <taxon>Actinomycetes</taxon>
        <taxon>Pseudonocardiales</taxon>
        <taxon>Pseudonocardiaceae</taxon>
        <taxon>Herbihabitans</taxon>
    </lineage>
</organism>
<dbReference type="Pfam" id="PF22880">
    <property type="entry name" value="DUF7019"/>
    <property type="match status" value="1"/>
</dbReference>
<reference evidence="1 2" key="1">
    <citation type="submission" date="2019-02" db="EMBL/GenBank/DDBJ databases">
        <title>Genomic Encyclopedia of Type Strains, Phase IV (KMG-IV): sequencing the most valuable type-strain genomes for metagenomic binning, comparative biology and taxonomic classification.</title>
        <authorList>
            <person name="Goeker M."/>
        </authorList>
    </citation>
    <scope>NUCLEOTIDE SEQUENCE [LARGE SCALE GENOMIC DNA]</scope>
    <source>
        <strain evidence="1 2">DSM 101727</strain>
    </source>
</reference>
<keyword evidence="2" id="KW-1185">Reference proteome</keyword>
<evidence type="ECO:0000313" key="2">
    <source>
        <dbReference type="Proteomes" id="UP000294257"/>
    </source>
</evidence>
<accession>A0A4Q7KC47</accession>
<dbReference type="Proteomes" id="UP000294257">
    <property type="component" value="Unassembled WGS sequence"/>
</dbReference>
<name>A0A4Q7KC47_9PSEU</name>
<gene>
    <name evidence="1" type="ORF">EV193_11782</name>
</gene>
<protein>
    <submittedName>
        <fullName evidence="1">Uncharacterized protein</fullName>
    </submittedName>
</protein>
<dbReference type="NCBIfam" id="NF040893">
    <property type="entry name" value="SAVMC3_10250"/>
    <property type="match status" value="1"/>
</dbReference>
<dbReference type="OrthoDB" id="3629987at2"/>
<sequence>MRELVYLSDVKLGQFLPEVRALPRPQIKIKTDHVDADFTKTAGERKHARLEKIINDISNYAQWYTAAPLAPGRWVQFEAPLNHLRVERFGDLVLFVDHGAAAESSTRLILHGSARHLLIDNPPVFTAPRGEDVDLGNHRQRDAESGCSGASIFTKDSIELLLRILEAQPNASLDCQPNAPSAVARTHLPDATARLLHAVDDRLHPETATLLTGFARVTADIAPSTTRDGAVRCVVASPLYVEYAPPGDG</sequence>
<dbReference type="EMBL" id="SGWQ01000017">
    <property type="protein sequence ID" value="RZS30384.1"/>
    <property type="molecule type" value="Genomic_DNA"/>
</dbReference>
<proteinExistence type="predicted"/>
<dbReference type="RefSeq" id="WP_130348608.1">
    <property type="nucleotide sequence ID" value="NZ_SGWQ01000017.1"/>
</dbReference>
<dbReference type="AlphaFoldDB" id="A0A4Q7KC47"/>